<dbReference type="Proteomes" id="UP000811609">
    <property type="component" value="Chromosome 5"/>
</dbReference>
<reference evidence="1" key="1">
    <citation type="submission" date="2020-12" db="EMBL/GenBank/DDBJ databases">
        <title>WGS assembly of Carya illinoinensis cv. Pawnee.</title>
        <authorList>
            <person name="Platts A."/>
            <person name="Shu S."/>
            <person name="Wright S."/>
            <person name="Barry K."/>
            <person name="Edger P."/>
            <person name="Pires J.C."/>
            <person name="Schmutz J."/>
        </authorList>
    </citation>
    <scope>NUCLEOTIDE SEQUENCE</scope>
    <source>
        <tissue evidence="1">Leaf</tissue>
    </source>
</reference>
<dbReference type="AlphaFoldDB" id="A0A8T1QL17"/>
<comment type="caution">
    <text evidence="1">The sequence shown here is derived from an EMBL/GenBank/DDBJ whole genome shotgun (WGS) entry which is preliminary data.</text>
</comment>
<sequence length="79" mass="8795">MAVGGGFYGVWHWVLAGLWWIAFPEVVQKCGCVARSPCVRTGHGGGHDPRVIEGRAAFSGFEVKKKEAVHDVRKNRYRL</sequence>
<organism evidence="1 2">
    <name type="scientific">Carya illinoinensis</name>
    <name type="common">Pecan</name>
    <dbReference type="NCBI Taxonomy" id="32201"/>
    <lineage>
        <taxon>Eukaryota</taxon>
        <taxon>Viridiplantae</taxon>
        <taxon>Streptophyta</taxon>
        <taxon>Embryophyta</taxon>
        <taxon>Tracheophyta</taxon>
        <taxon>Spermatophyta</taxon>
        <taxon>Magnoliopsida</taxon>
        <taxon>eudicotyledons</taxon>
        <taxon>Gunneridae</taxon>
        <taxon>Pentapetalae</taxon>
        <taxon>rosids</taxon>
        <taxon>fabids</taxon>
        <taxon>Fagales</taxon>
        <taxon>Juglandaceae</taxon>
        <taxon>Carya</taxon>
    </lineage>
</organism>
<accession>A0A8T1QL17</accession>
<evidence type="ECO:0000313" key="1">
    <source>
        <dbReference type="EMBL" id="KAG6655458.1"/>
    </source>
</evidence>
<gene>
    <name evidence="1" type="ORF">CIPAW_05G217900</name>
</gene>
<proteinExistence type="predicted"/>
<evidence type="ECO:0000313" key="2">
    <source>
        <dbReference type="Proteomes" id="UP000811609"/>
    </source>
</evidence>
<dbReference type="EMBL" id="CM031813">
    <property type="protein sequence ID" value="KAG6655458.1"/>
    <property type="molecule type" value="Genomic_DNA"/>
</dbReference>
<keyword evidence="2" id="KW-1185">Reference proteome</keyword>
<name>A0A8T1QL17_CARIL</name>
<protein>
    <submittedName>
        <fullName evidence="1">Uncharacterized protein</fullName>
    </submittedName>
</protein>